<dbReference type="Proteomes" id="UP000604381">
    <property type="component" value="Unassembled WGS sequence"/>
</dbReference>
<dbReference type="FunFam" id="3.10.20.30:FF:000002">
    <property type="entry name" value="GTP pyrophosphokinase (RelA/SpoT)"/>
    <property type="match status" value="1"/>
</dbReference>
<dbReference type="SUPFAM" id="SSF81301">
    <property type="entry name" value="Nucleotidyltransferase"/>
    <property type="match status" value="1"/>
</dbReference>
<dbReference type="Pfam" id="PF02824">
    <property type="entry name" value="TGS"/>
    <property type="match status" value="1"/>
</dbReference>
<dbReference type="SUPFAM" id="SSF55021">
    <property type="entry name" value="ACT-like"/>
    <property type="match status" value="1"/>
</dbReference>
<dbReference type="GO" id="GO:0005886">
    <property type="term" value="C:plasma membrane"/>
    <property type="evidence" value="ECO:0007669"/>
    <property type="project" value="TreeGrafter"/>
</dbReference>
<evidence type="ECO:0000259" key="7">
    <source>
        <dbReference type="PROSITE" id="PS51880"/>
    </source>
</evidence>
<evidence type="ECO:0000256" key="1">
    <source>
        <dbReference type="ARBA" id="ARBA00022801"/>
    </source>
</evidence>
<dbReference type="EC" id="3.1.7.2" evidence="3"/>
<proteinExistence type="inferred from homology"/>
<dbReference type="SUPFAM" id="SSF81271">
    <property type="entry name" value="TGS-like"/>
    <property type="match status" value="1"/>
</dbReference>
<dbReference type="Gene3D" id="3.30.460.10">
    <property type="entry name" value="Beta Polymerase, domain 2"/>
    <property type="match status" value="1"/>
</dbReference>
<dbReference type="GO" id="GO:0042594">
    <property type="term" value="P:response to starvation"/>
    <property type="evidence" value="ECO:0007669"/>
    <property type="project" value="TreeGrafter"/>
</dbReference>
<keyword evidence="1" id="KW-0378">Hydrolase</keyword>
<dbReference type="InterPro" id="IPR004811">
    <property type="entry name" value="RelA/Spo_fam"/>
</dbReference>
<comment type="catalytic activity">
    <reaction evidence="4">
        <text>guanosine 3',5'-bis(diphosphate) + H2O = GDP + diphosphate + H(+)</text>
        <dbReference type="Rhea" id="RHEA:14253"/>
        <dbReference type="ChEBI" id="CHEBI:15377"/>
        <dbReference type="ChEBI" id="CHEBI:15378"/>
        <dbReference type="ChEBI" id="CHEBI:33019"/>
        <dbReference type="ChEBI" id="CHEBI:58189"/>
        <dbReference type="ChEBI" id="CHEBI:77828"/>
        <dbReference type="EC" id="3.1.7.2"/>
    </reaction>
</comment>
<dbReference type="PROSITE" id="PS51671">
    <property type="entry name" value="ACT"/>
    <property type="match status" value="1"/>
</dbReference>
<evidence type="ECO:0000313" key="9">
    <source>
        <dbReference type="Proteomes" id="UP000604381"/>
    </source>
</evidence>
<dbReference type="AlphaFoldDB" id="A0A930UC87"/>
<comment type="function">
    <text evidence="5">In eubacteria ppGpp (guanosine 3'-diphosphate 5'-diphosphate) is a mediator of the stringent response that coordinates a variety of cellular activities in response to changes in nutritional abundance.</text>
</comment>
<sequence>MEVAEFAAQAHAGQQRHNGAPYITHPVAVACIAAGWHLDEESVAAGLLHDVVEDCPYSVADLEERFGPKVAAIVDGVSKIERLEQFEPPGSRERRQAESFRKLLLAVAKDWRVLLIKLADRLHNMRTLANVPRRSKRERIADETLDIYAPLAERLGFQQVRDELQMLSFEHRHPLRFAALSSALERSAERQRVALPKIRRQLTAGLEKAGIKATLQSRSKNVYSVYRKMVDKDLSFREVDDLIGFRLVTESRLDCYTALGVVHEKFRPVPEKVKDYIAQPKVNGYQSLHTTVLAPNGNIIELQIRTKEMDQLAEVGVAAHWEYKSSNAAAHGGEAAIQHDTNKQLDNLFSMSKLGIEPGEFLRNLRLDLYPDDIFALTPRGEVIQLNRGATVLDLAYAVHTDLGTKADHALVNGTRMPISTKLNSGDIVEVRTAAHVAPKPQWLGYVATPKARTQIRHQLKEAWNAELVQLGARLLAQALQRCGGDFATLDPNRYLNYVRHNAGLDSKEQLQTQLALGIYQADVVARDLMGAKARTGGRAEGIKVRGDRHAGMVRASCCEPLPPEPVVGVMKRAEGVQIHRRGCPAVAKRLEAGDCVELEWEAGEDALYQAALRLECTNRKGLIANVLGQFGSQQVNIVTLSLASAEQDNPVARIELVVEVADGPQLERLLRTLNRIAGVTAAREKLPV</sequence>
<dbReference type="PANTHER" id="PTHR21262:SF36">
    <property type="entry name" value="BIFUNCTIONAL (P)PPGPP SYNTHASE_HYDROLASE SPOT"/>
    <property type="match status" value="1"/>
</dbReference>
<name>A0A930UC87_9GAMM</name>
<evidence type="ECO:0000259" key="6">
    <source>
        <dbReference type="PROSITE" id="PS51671"/>
    </source>
</evidence>
<dbReference type="InterPro" id="IPR043519">
    <property type="entry name" value="NT_sf"/>
</dbReference>
<dbReference type="EMBL" id="JADHEI010000028">
    <property type="protein sequence ID" value="MBF2734908.1"/>
    <property type="molecule type" value="Genomic_DNA"/>
</dbReference>
<evidence type="ECO:0000256" key="2">
    <source>
        <dbReference type="ARBA" id="ARBA00024329"/>
    </source>
</evidence>
<dbReference type="GO" id="GO:0015949">
    <property type="term" value="P:nucleobase-containing small molecule interconversion"/>
    <property type="evidence" value="ECO:0007669"/>
    <property type="project" value="UniProtKB-ARBA"/>
</dbReference>
<keyword evidence="9" id="KW-1185">Reference proteome</keyword>
<dbReference type="FunFam" id="1.10.3210.10:FF:000001">
    <property type="entry name" value="GTP pyrophosphokinase RelA"/>
    <property type="match status" value="1"/>
</dbReference>
<evidence type="ECO:0000313" key="8">
    <source>
        <dbReference type="EMBL" id="MBF2734908.1"/>
    </source>
</evidence>
<dbReference type="FunFam" id="3.30.460.10:FF:000001">
    <property type="entry name" value="GTP pyrophosphokinase RelA"/>
    <property type="match status" value="1"/>
</dbReference>
<dbReference type="InterPro" id="IPR002912">
    <property type="entry name" value="ACT_dom"/>
</dbReference>
<evidence type="ECO:0000256" key="4">
    <source>
        <dbReference type="ARBA" id="ARBA00047968"/>
    </source>
</evidence>
<feature type="domain" description="ACT" evidence="6">
    <location>
        <begin position="612"/>
        <end position="688"/>
    </location>
</feature>
<dbReference type="Gene3D" id="1.10.3210.10">
    <property type="entry name" value="Hypothetical protein af1432"/>
    <property type="match status" value="1"/>
</dbReference>
<gene>
    <name evidence="8" type="ORF">ISN26_02290</name>
</gene>
<dbReference type="InterPro" id="IPR045865">
    <property type="entry name" value="ACT-like_dom_sf"/>
</dbReference>
<evidence type="ECO:0000256" key="5">
    <source>
        <dbReference type="RuleBase" id="RU003847"/>
    </source>
</evidence>
<accession>A0A930UC87</accession>
<feature type="domain" description="TGS" evidence="7">
    <location>
        <begin position="368"/>
        <end position="433"/>
    </location>
</feature>
<dbReference type="Pfam" id="PF13328">
    <property type="entry name" value="HD_4"/>
    <property type="match status" value="1"/>
</dbReference>
<reference evidence="8" key="1">
    <citation type="submission" date="2020-10" db="EMBL/GenBank/DDBJ databases">
        <title>An improved Amphimedon queenslandica hologenome assembly reveals how three proteobacterial symbionts can extend the metabolic phenotypic of their marine sponge host.</title>
        <authorList>
            <person name="Degnan B."/>
            <person name="Degnan S."/>
            <person name="Xiang X."/>
        </authorList>
    </citation>
    <scope>NUCLEOTIDE SEQUENCE</scope>
    <source>
        <strain evidence="8">AqS2</strain>
    </source>
</reference>
<dbReference type="NCBIfam" id="TIGR00691">
    <property type="entry name" value="spoT_relA"/>
    <property type="match status" value="1"/>
</dbReference>
<dbReference type="InterPro" id="IPR012675">
    <property type="entry name" value="Beta-grasp_dom_sf"/>
</dbReference>
<dbReference type="SUPFAM" id="SSF109604">
    <property type="entry name" value="HD-domain/PDEase-like"/>
    <property type="match status" value="1"/>
</dbReference>
<dbReference type="GO" id="GO:0008893">
    <property type="term" value="F:guanosine-3',5'-bis(diphosphate) 3'-diphosphatase activity"/>
    <property type="evidence" value="ECO:0007669"/>
    <property type="project" value="UniProtKB-EC"/>
</dbReference>
<dbReference type="CDD" id="cd00077">
    <property type="entry name" value="HDc"/>
    <property type="match status" value="1"/>
</dbReference>
<dbReference type="Pfam" id="PF13291">
    <property type="entry name" value="ACT_4"/>
    <property type="match status" value="1"/>
</dbReference>
<comment type="similarity">
    <text evidence="5">Belongs to the relA/spoT family.</text>
</comment>
<dbReference type="InterPro" id="IPR012676">
    <property type="entry name" value="TGS-like"/>
</dbReference>
<dbReference type="Gene3D" id="3.10.20.30">
    <property type="match status" value="1"/>
</dbReference>
<evidence type="ECO:0000256" key="3">
    <source>
        <dbReference type="ARBA" id="ARBA00024387"/>
    </source>
</evidence>
<organism evidence="8 9">
    <name type="scientific">Candidatus Amphirhobacter heronislandensis</name>
    <dbReference type="NCBI Taxonomy" id="1732024"/>
    <lineage>
        <taxon>Bacteria</taxon>
        <taxon>Pseudomonadati</taxon>
        <taxon>Pseudomonadota</taxon>
        <taxon>Gammaproteobacteria</taxon>
        <taxon>Candidatus Tethybacterales</taxon>
        <taxon>Candidatus Tethybacteraceae</taxon>
        <taxon>Candidatus Amphirhobacter</taxon>
    </lineage>
</organism>
<dbReference type="SMART" id="SM00954">
    <property type="entry name" value="RelA_SpoT"/>
    <property type="match status" value="1"/>
</dbReference>
<dbReference type="PANTHER" id="PTHR21262">
    <property type="entry name" value="GUANOSINE-3',5'-BIS DIPHOSPHATE 3'-PYROPHOSPHOHYDROLASE"/>
    <property type="match status" value="1"/>
</dbReference>
<dbReference type="GO" id="GO:0008728">
    <property type="term" value="F:GTP diphosphokinase activity"/>
    <property type="evidence" value="ECO:0007669"/>
    <property type="project" value="TreeGrafter"/>
</dbReference>
<dbReference type="CDD" id="cd05399">
    <property type="entry name" value="NT_Rel-Spo_like"/>
    <property type="match status" value="1"/>
</dbReference>
<dbReference type="InterPro" id="IPR003607">
    <property type="entry name" value="HD/PDEase_dom"/>
</dbReference>
<dbReference type="InterPro" id="IPR004095">
    <property type="entry name" value="TGS"/>
</dbReference>
<comment type="pathway">
    <text evidence="2">Purine metabolism; ppGpp biosynthesis; ppGpp from GDP: step 1/1.</text>
</comment>
<dbReference type="InterPro" id="IPR007685">
    <property type="entry name" value="RelA_SpoT"/>
</dbReference>
<comment type="caution">
    <text evidence="8">The sequence shown here is derived from an EMBL/GenBank/DDBJ whole genome shotgun (WGS) entry which is preliminary data.</text>
</comment>
<protein>
    <recommendedName>
        <fullName evidence="3">guanosine-3',5'-bis(diphosphate) 3'-diphosphatase</fullName>
        <ecNumber evidence="3">3.1.7.2</ecNumber>
    </recommendedName>
</protein>
<dbReference type="Pfam" id="PF04607">
    <property type="entry name" value="RelA_SpoT"/>
    <property type="match status" value="1"/>
</dbReference>
<dbReference type="GO" id="GO:0015969">
    <property type="term" value="P:guanosine tetraphosphate metabolic process"/>
    <property type="evidence" value="ECO:0007669"/>
    <property type="project" value="InterPro"/>
</dbReference>
<dbReference type="Gene3D" id="3.30.70.260">
    <property type="match status" value="1"/>
</dbReference>
<dbReference type="SMART" id="SM00471">
    <property type="entry name" value="HDc"/>
    <property type="match status" value="1"/>
</dbReference>
<dbReference type="PROSITE" id="PS51880">
    <property type="entry name" value="TGS"/>
    <property type="match status" value="1"/>
</dbReference>